<feature type="compositionally biased region" description="Basic and acidic residues" evidence="6">
    <location>
        <begin position="19"/>
        <end position="43"/>
    </location>
</feature>
<evidence type="ECO:0000256" key="5">
    <source>
        <dbReference type="PIRNR" id="PIRNR015952"/>
    </source>
</evidence>
<feature type="region of interest" description="Disordered" evidence="6">
    <location>
        <begin position="1"/>
        <end position="43"/>
    </location>
</feature>
<dbReference type="AlphaFoldDB" id="A0A9Q0S4Z1"/>
<dbReference type="EMBL" id="WJQU01000002">
    <property type="protein sequence ID" value="KAJ6643485.1"/>
    <property type="molecule type" value="Genomic_DNA"/>
</dbReference>
<protein>
    <recommendedName>
        <fullName evidence="5">U3 small nucleolar RNA-associated protein 11</fullName>
        <shortName evidence="5">U3 snoRNA-associated protein 11</shortName>
    </recommendedName>
</protein>
<keyword evidence="3 5" id="KW-0698">rRNA processing</keyword>
<dbReference type="GO" id="GO:0006364">
    <property type="term" value="P:rRNA processing"/>
    <property type="evidence" value="ECO:0007669"/>
    <property type="project" value="UniProtKB-UniRule"/>
</dbReference>
<dbReference type="GO" id="GO:0032040">
    <property type="term" value="C:small-subunit processome"/>
    <property type="evidence" value="ECO:0007669"/>
    <property type="project" value="UniProtKB-UniRule"/>
</dbReference>
<dbReference type="PANTHER" id="PTHR12838">
    <property type="entry name" value="U3 SMALL NUCLEOLAR RNA-ASSOCIATED PROTEIN 11"/>
    <property type="match status" value="1"/>
</dbReference>
<evidence type="ECO:0000313" key="7">
    <source>
        <dbReference type="EMBL" id="KAJ6643485.1"/>
    </source>
</evidence>
<dbReference type="PANTHER" id="PTHR12838:SF0">
    <property type="entry name" value="U3 SMALL NUCLEOLAR RNA-ASSOCIATED PROTEIN 11-RELATED"/>
    <property type="match status" value="1"/>
</dbReference>
<keyword evidence="4 5" id="KW-0539">Nucleus</keyword>
<dbReference type="InterPro" id="IPR007144">
    <property type="entry name" value="SSU_processome_Utp11"/>
</dbReference>
<comment type="similarity">
    <text evidence="2 5">Belongs to the UTP11 family.</text>
</comment>
<evidence type="ECO:0000256" key="4">
    <source>
        <dbReference type="ARBA" id="ARBA00023242"/>
    </source>
</evidence>
<sequence>MSSWKKAAKTNQKTHRERHQPEARQHLGLLEKKKDYRLRAKDQHEKDDTLKLLRKRALNRNPDEFYHHMINSKVRDGEHREEQTEDTHTPEQIQLMQTQDMKYVVNKRTIESNKIKRLQAELHMIDVANSVQNRHTFFVDTPEEVRNFDIAKRLDTHPLLLDRRTNRTKLSDLDKLTLPNLSEKELKRLKNLRENSYNELKKRVEREKELTVVVQKMEMKRALQEKRRQKPKRVAAGTKNSAPICLFKYERKR</sequence>
<evidence type="ECO:0000313" key="8">
    <source>
        <dbReference type="Proteomes" id="UP001151699"/>
    </source>
</evidence>
<reference evidence="7" key="1">
    <citation type="submission" date="2022-07" db="EMBL/GenBank/DDBJ databases">
        <authorList>
            <person name="Trinca V."/>
            <person name="Uliana J.V.C."/>
            <person name="Torres T.T."/>
            <person name="Ward R.J."/>
            <person name="Monesi N."/>
        </authorList>
    </citation>
    <scope>NUCLEOTIDE SEQUENCE</scope>
    <source>
        <strain evidence="7">HSMRA1968</strain>
        <tissue evidence="7">Whole embryos</tissue>
    </source>
</reference>
<comment type="subcellular location">
    <subcellularLocation>
        <location evidence="1 5">Nucleus</location>
        <location evidence="1 5">Nucleolus</location>
    </subcellularLocation>
</comment>
<evidence type="ECO:0000256" key="2">
    <source>
        <dbReference type="ARBA" id="ARBA00008105"/>
    </source>
</evidence>
<dbReference type="OrthoDB" id="29058at2759"/>
<keyword evidence="8" id="KW-1185">Reference proteome</keyword>
<comment type="subunit">
    <text evidence="5">Component of the ribosomal small subunit (SSU) processome.</text>
</comment>
<comment type="function">
    <text evidence="5">Involved in nucleolar processing of pre-18S ribosomal RNA.</text>
</comment>
<gene>
    <name evidence="7" type="ORF">Bhyg_08447</name>
</gene>
<dbReference type="Pfam" id="PF03998">
    <property type="entry name" value="Utp11"/>
    <property type="match status" value="1"/>
</dbReference>
<feature type="compositionally biased region" description="Basic residues" evidence="6">
    <location>
        <begin position="1"/>
        <end position="18"/>
    </location>
</feature>
<dbReference type="Proteomes" id="UP001151699">
    <property type="component" value="Chromosome B"/>
</dbReference>
<evidence type="ECO:0000256" key="3">
    <source>
        <dbReference type="ARBA" id="ARBA00022552"/>
    </source>
</evidence>
<comment type="caution">
    <text evidence="7">The sequence shown here is derived from an EMBL/GenBank/DDBJ whole genome shotgun (WGS) entry which is preliminary data.</text>
</comment>
<dbReference type="PIRSF" id="PIRSF015952">
    <property type="entry name" value="U3snoRNP11"/>
    <property type="match status" value="1"/>
</dbReference>
<organism evidence="7 8">
    <name type="scientific">Pseudolycoriella hygida</name>
    <dbReference type="NCBI Taxonomy" id="35572"/>
    <lineage>
        <taxon>Eukaryota</taxon>
        <taxon>Metazoa</taxon>
        <taxon>Ecdysozoa</taxon>
        <taxon>Arthropoda</taxon>
        <taxon>Hexapoda</taxon>
        <taxon>Insecta</taxon>
        <taxon>Pterygota</taxon>
        <taxon>Neoptera</taxon>
        <taxon>Endopterygota</taxon>
        <taxon>Diptera</taxon>
        <taxon>Nematocera</taxon>
        <taxon>Sciaroidea</taxon>
        <taxon>Sciaridae</taxon>
        <taxon>Pseudolycoriella</taxon>
    </lineage>
</organism>
<accession>A0A9Q0S4Z1</accession>
<proteinExistence type="inferred from homology"/>
<name>A0A9Q0S4Z1_9DIPT</name>
<evidence type="ECO:0000256" key="6">
    <source>
        <dbReference type="SAM" id="MobiDB-lite"/>
    </source>
</evidence>
<evidence type="ECO:0000256" key="1">
    <source>
        <dbReference type="ARBA" id="ARBA00004604"/>
    </source>
</evidence>